<feature type="compositionally biased region" description="Basic and acidic residues" evidence="1">
    <location>
        <begin position="26"/>
        <end position="36"/>
    </location>
</feature>
<protein>
    <recommendedName>
        <fullName evidence="2">DUF7495 domain-containing protein</fullName>
    </recommendedName>
</protein>
<feature type="domain" description="DUF7495" evidence="2">
    <location>
        <begin position="286"/>
        <end position="378"/>
    </location>
</feature>
<organism evidence="3 4">
    <name type="scientific">Stephanodiscus triporus</name>
    <dbReference type="NCBI Taxonomy" id="2934178"/>
    <lineage>
        <taxon>Eukaryota</taxon>
        <taxon>Sar</taxon>
        <taxon>Stramenopiles</taxon>
        <taxon>Ochrophyta</taxon>
        <taxon>Bacillariophyta</taxon>
        <taxon>Coscinodiscophyceae</taxon>
        <taxon>Thalassiosirophycidae</taxon>
        <taxon>Stephanodiscales</taxon>
        <taxon>Stephanodiscaceae</taxon>
        <taxon>Stephanodiscus</taxon>
    </lineage>
</organism>
<dbReference type="AlphaFoldDB" id="A0ABD3P5E6"/>
<feature type="region of interest" description="Disordered" evidence="1">
    <location>
        <begin position="215"/>
        <end position="240"/>
    </location>
</feature>
<evidence type="ECO:0000313" key="4">
    <source>
        <dbReference type="Proteomes" id="UP001530315"/>
    </source>
</evidence>
<keyword evidence="4" id="KW-1185">Reference proteome</keyword>
<gene>
    <name evidence="3" type="ORF">ACHAW5_002728</name>
</gene>
<dbReference type="EMBL" id="JALLAZ020000992">
    <property type="protein sequence ID" value="KAL3782947.1"/>
    <property type="molecule type" value="Genomic_DNA"/>
</dbReference>
<dbReference type="InterPro" id="IPR055918">
    <property type="entry name" value="DUF7495"/>
</dbReference>
<feature type="domain" description="DUF7495" evidence="2">
    <location>
        <begin position="529"/>
        <end position="651"/>
    </location>
</feature>
<sequence>MSLNAFIAGQSVVTPFGDHVPNTNPVERRRADEIRRSSSNSEDPIKLAERTSSLISSYRDFISGNEHDEEMMTDRVVGGDDASMSSAASRRSRPMLREWNHDPHLSPLWSDKMFNDDHDFDDDLSYEKKYRYNRPIFRSKNLKRLAASCAIVLVVTIVSVIVPKRKSNVVDDKGDSVSLEAEKKKTELASLLLEQEQQQQEKGKDNFSGAMWVHNLENDSHGDKPPEEQQSSGTNGASSGNGFESITGNILCCFSSSKSTSTSTNGAAAEGDKASAEAAAESYHPVWYNRSSGWMGTTWREAREFCKSQQQVNDNVEFGLCPYVAYCPMGPHQMPLGGYRDGEQVGDKNRPGDRAPISDFVDGWVHVGSKDSCVEFTISGGINSIQEVESKDDEKTDAPAIVGEGGVEVENVPVTTNTVDEVGEDADVVTGPGTGTFSASAMQDVDNKDDEMNVASAIIGEEEAAENVPAITNSSQEADEDSHVFVPVVTPGPEYYIENEEHDEESSSSNLSTVDSTVLQLHEQFKPLWLSSAEGWKGGSYTDAVAFCNSVRGKQLCPYSVICPNGPGHAVLGGLHQLEFNVDGLQYAPILGGENHWVMVGNVNNTTDDGTEDKDASTSKCMTYRQLEGKNPEWGLNGDMSEVKQHIMCCSID</sequence>
<accession>A0ABD3P5E6</accession>
<proteinExistence type="predicted"/>
<evidence type="ECO:0000256" key="1">
    <source>
        <dbReference type="SAM" id="MobiDB-lite"/>
    </source>
</evidence>
<evidence type="ECO:0000313" key="3">
    <source>
        <dbReference type="EMBL" id="KAL3782947.1"/>
    </source>
</evidence>
<feature type="compositionally biased region" description="Basic and acidic residues" evidence="1">
    <location>
        <begin position="216"/>
        <end position="227"/>
    </location>
</feature>
<feature type="compositionally biased region" description="Low complexity" evidence="1">
    <location>
        <begin position="231"/>
        <end position="240"/>
    </location>
</feature>
<name>A0ABD3P5E6_9STRA</name>
<dbReference type="Proteomes" id="UP001530315">
    <property type="component" value="Unassembled WGS sequence"/>
</dbReference>
<evidence type="ECO:0000259" key="2">
    <source>
        <dbReference type="Pfam" id="PF24325"/>
    </source>
</evidence>
<dbReference type="Pfam" id="PF24325">
    <property type="entry name" value="DUF7495"/>
    <property type="match status" value="2"/>
</dbReference>
<comment type="caution">
    <text evidence="3">The sequence shown here is derived from an EMBL/GenBank/DDBJ whole genome shotgun (WGS) entry which is preliminary data.</text>
</comment>
<reference evidence="3 4" key="1">
    <citation type="submission" date="2024-10" db="EMBL/GenBank/DDBJ databases">
        <title>Updated reference genomes for cyclostephanoid diatoms.</title>
        <authorList>
            <person name="Roberts W.R."/>
            <person name="Alverson A.J."/>
        </authorList>
    </citation>
    <scope>NUCLEOTIDE SEQUENCE [LARGE SCALE GENOMIC DNA]</scope>
    <source>
        <strain evidence="3 4">AJA276-08</strain>
    </source>
</reference>
<feature type="region of interest" description="Disordered" evidence="1">
    <location>
        <begin position="16"/>
        <end position="45"/>
    </location>
</feature>